<organism evidence="2 3">
    <name type="scientific">Streptomyces mesophilus</name>
    <dbReference type="NCBI Taxonomy" id="1775132"/>
    <lineage>
        <taxon>Bacteria</taxon>
        <taxon>Bacillati</taxon>
        <taxon>Actinomycetota</taxon>
        <taxon>Actinomycetes</taxon>
        <taxon>Kitasatosporales</taxon>
        <taxon>Streptomycetaceae</taxon>
        <taxon>Streptomyces</taxon>
    </lineage>
</organism>
<keyword evidence="1" id="KW-0472">Membrane</keyword>
<feature type="transmembrane region" description="Helical" evidence="1">
    <location>
        <begin position="47"/>
        <end position="66"/>
    </location>
</feature>
<sequence>MTAQARAVRLGPKSVAALLLVSVTGFFAFSWPLLADPQSGVSHAKDAPWLFAALLPLLLGVVLATISESGIGAKAIAMVGVLAAVGAALRPLGAGTAGLEPTFFLMIVAGRVLGPGFGYVLGSVTLFASALLTGGVGPWMPFQMMTMGWVAMGAGLLPGADRLRGRAEMGMLALYGAVASFAYGFVMNLYGWPIVGGLGSGISFVPGDPLHENLARYLAYCLATSMGWDLGRAAITVVLTLTLGPTILKALRRATRKAAFEVPVTFAEGSDSVEAPKTDTKPPEKP</sequence>
<name>A0A6G4XPS4_9ACTN</name>
<dbReference type="InterPro" id="IPR017196">
    <property type="entry name" value="ECF_substrate-spec_UCP037395"/>
</dbReference>
<dbReference type="Proteomes" id="UP000481109">
    <property type="component" value="Unassembled WGS sequence"/>
</dbReference>
<dbReference type="AlphaFoldDB" id="A0A6G4XPS4"/>
<evidence type="ECO:0000256" key="1">
    <source>
        <dbReference type="SAM" id="Phobius"/>
    </source>
</evidence>
<protein>
    <submittedName>
        <fullName evidence="2">ECF transporter S component</fullName>
    </submittedName>
</protein>
<keyword evidence="1" id="KW-1133">Transmembrane helix</keyword>
<dbReference type="PIRSF" id="PIRSF037395">
    <property type="entry name" value="UCP037395_ABCper"/>
    <property type="match status" value="1"/>
</dbReference>
<accession>A0A6G4XPS4</accession>
<reference evidence="2 3" key="1">
    <citation type="submission" date="2020-02" db="EMBL/GenBank/DDBJ databases">
        <title>Whole-genome analyses of novel actinobacteria.</title>
        <authorList>
            <person name="Sahin N."/>
            <person name="Tokatli A."/>
        </authorList>
    </citation>
    <scope>NUCLEOTIDE SEQUENCE [LARGE SCALE GENOMIC DNA]</scope>
    <source>
        <strain evidence="2 3">YC504</strain>
    </source>
</reference>
<keyword evidence="1" id="KW-0812">Transmembrane</keyword>
<evidence type="ECO:0000313" key="3">
    <source>
        <dbReference type="Proteomes" id="UP000481109"/>
    </source>
</evidence>
<feature type="transmembrane region" description="Helical" evidence="1">
    <location>
        <begin position="104"/>
        <end position="128"/>
    </location>
</feature>
<dbReference type="EMBL" id="JAAKZW010000119">
    <property type="protein sequence ID" value="NGO78817.1"/>
    <property type="molecule type" value="Genomic_DNA"/>
</dbReference>
<comment type="caution">
    <text evidence="2">The sequence shown here is derived from an EMBL/GenBank/DDBJ whole genome shotgun (WGS) entry which is preliminary data.</text>
</comment>
<evidence type="ECO:0000313" key="2">
    <source>
        <dbReference type="EMBL" id="NGO78817.1"/>
    </source>
</evidence>
<keyword evidence="3" id="KW-1185">Reference proteome</keyword>
<proteinExistence type="predicted"/>
<gene>
    <name evidence="2" type="ORF">G6045_24625</name>
</gene>
<dbReference type="RefSeq" id="WP_165334266.1">
    <property type="nucleotide sequence ID" value="NZ_JAAKZW010000119.1"/>
</dbReference>
<feature type="transmembrane region" description="Helical" evidence="1">
    <location>
        <begin position="72"/>
        <end position="92"/>
    </location>
</feature>
<feature type="transmembrane region" description="Helical" evidence="1">
    <location>
        <begin position="230"/>
        <end position="248"/>
    </location>
</feature>
<feature type="transmembrane region" description="Helical" evidence="1">
    <location>
        <begin position="172"/>
        <end position="192"/>
    </location>
</feature>
<dbReference type="Gene3D" id="1.10.1760.20">
    <property type="match status" value="1"/>
</dbReference>
<feature type="transmembrane region" description="Helical" evidence="1">
    <location>
        <begin position="15"/>
        <end position="35"/>
    </location>
</feature>